<evidence type="ECO:0000256" key="1">
    <source>
        <dbReference type="ARBA" id="ARBA00001947"/>
    </source>
</evidence>
<evidence type="ECO:0000256" key="5">
    <source>
        <dbReference type="ARBA" id="ARBA00022723"/>
    </source>
</evidence>
<proteinExistence type="predicted"/>
<evidence type="ECO:0000256" key="3">
    <source>
        <dbReference type="ARBA" id="ARBA00011738"/>
    </source>
</evidence>
<reference evidence="10" key="1">
    <citation type="submission" date="2019-08" db="EMBL/GenBank/DDBJ databases">
        <authorList>
            <person name="Kucharzyk K."/>
            <person name="Murdoch R.W."/>
            <person name="Higgins S."/>
            <person name="Loffler F."/>
        </authorList>
    </citation>
    <scope>NUCLEOTIDE SEQUENCE</scope>
</reference>
<name>A0A645FW73_9ZZZZ</name>
<sequence length="204" mass="22238">MPCGTAELSPGGRGRPTVPVSSCWKNEFSAAFPAETLANAGIASIVRRENIPTGGTKMNQNELIAEMRNEALAGWNEGGIPIGGLLVRRGEIVARGHNRRIQSGDPVLHGEIDTLRNAGRHPASFYRECVIYTSLSPCVMCTGAILLYKIPEVVVGEEVNFRGETDLLRARGVKVTILDDPELIELMARYIRENPAAWNEDIAE</sequence>
<evidence type="ECO:0000256" key="7">
    <source>
        <dbReference type="ARBA" id="ARBA00022833"/>
    </source>
</evidence>
<dbReference type="InterPro" id="IPR002125">
    <property type="entry name" value="CMP_dCMP_dom"/>
</dbReference>
<organism evidence="10">
    <name type="scientific">bioreactor metagenome</name>
    <dbReference type="NCBI Taxonomy" id="1076179"/>
    <lineage>
        <taxon>unclassified sequences</taxon>
        <taxon>metagenomes</taxon>
        <taxon>ecological metagenomes</taxon>
    </lineage>
</organism>
<dbReference type="PROSITE" id="PS00903">
    <property type="entry name" value="CYT_DCMP_DEAMINASES_1"/>
    <property type="match status" value="1"/>
</dbReference>
<accession>A0A645FW73</accession>
<keyword evidence="7" id="KW-0862">Zinc</keyword>
<dbReference type="GO" id="GO:0008835">
    <property type="term" value="F:diaminohydroxyphosphoribosylaminopyrimidine deaminase activity"/>
    <property type="evidence" value="ECO:0007669"/>
    <property type="project" value="TreeGrafter"/>
</dbReference>
<dbReference type="PROSITE" id="PS51747">
    <property type="entry name" value="CYT_DCMP_DEAMINASES_2"/>
    <property type="match status" value="1"/>
</dbReference>
<gene>
    <name evidence="10" type="primary">tadA_76</name>
    <name evidence="10" type="ORF">SDC9_166070</name>
</gene>
<dbReference type="GO" id="GO:0072527">
    <property type="term" value="P:pyrimidine-containing compound metabolic process"/>
    <property type="evidence" value="ECO:0007669"/>
    <property type="project" value="UniProtKB-ARBA"/>
</dbReference>
<dbReference type="EC" id="3.5.4.33" evidence="10"/>
<evidence type="ECO:0000256" key="8">
    <source>
        <dbReference type="ARBA" id="ARBA00060693"/>
    </source>
</evidence>
<keyword evidence="5" id="KW-0479">Metal-binding</keyword>
<dbReference type="Pfam" id="PF00383">
    <property type="entry name" value="dCMP_cyt_deam_1"/>
    <property type="match status" value="1"/>
</dbReference>
<evidence type="ECO:0000256" key="2">
    <source>
        <dbReference type="ARBA" id="ARBA00004496"/>
    </source>
</evidence>
<dbReference type="PANTHER" id="PTHR11079">
    <property type="entry name" value="CYTOSINE DEAMINASE FAMILY MEMBER"/>
    <property type="match status" value="1"/>
</dbReference>
<comment type="cofactor">
    <cofactor evidence="1">
        <name>Zn(2+)</name>
        <dbReference type="ChEBI" id="CHEBI:29105"/>
    </cofactor>
</comment>
<evidence type="ECO:0000256" key="4">
    <source>
        <dbReference type="ARBA" id="ARBA00022490"/>
    </source>
</evidence>
<dbReference type="GO" id="GO:0055086">
    <property type="term" value="P:nucleobase-containing small molecule metabolic process"/>
    <property type="evidence" value="ECO:0007669"/>
    <property type="project" value="UniProtKB-ARBA"/>
</dbReference>
<dbReference type="SUPFAM" id="SSF53927">
    <property type="entry name" value="Cytidine deaminase-like"/>
    <property type="match status" value="1"/>
</dbReference>
<dbReference type="AlphaFoldDB" id="A0A645FW73"/>
<keyword evidence="4" id="KW-0963">Cytoplasm</keyword>
<dbReference type="Gene3D" id="3.40.140.10">
    <property type="entry name" value="Cytidine Deaminase, domain 2"/>
    <property type="match status" value="1"/>
</dbReference>
<feature type="domain" description="CMP/dCMP-type deaminase" evidence="9">
    <location>
        <begin position="58"/>
        <end position="175"/>
    </location>
</feature>
<dbReference type="InterPro" id="IPR016193">
    <property type="entry name" value="Cytidine_deaminase-like"/>
</dbReference>
<dbReference type="InterPro" id="IPR016192">
    <property type="entry name" value="APOBEC/CMP_deaminase_Zn-bd"/>
</dbReference>
<evidence type="ECO:0000256" key="6">
    <source>
        <dbReference type="ARBA" id="ARBA00022801"/>
    </source>
</evidence>
<dbReference type="GO" id="GO:0008270">
    <property type="term" value="F:zinc ion binding"/>
    <property type="evidence" value="ECO:0007669"/>
    <property type="project" value="InterPro"/>
</dbReference>
<dbReference type="GO" id="GO:0052717">
    <property type="term" value="F:tRNA-specific adenosine-34 deaminase activity"/>
    <property type="evidence" value="ECO:0007669"/>
    <property type="project" value="UniProtKB-EC"/>
</dbReference>
<evidence type="ECO:0000313" key="10">
    <source>
        <dbReference type="EMBL" id="MPN18707.1"/>
    </source>
</evidence>
<dbReference type="EMBL" id="VSSQ01066105">
    <property type="protein sequence ID" value="MPN18707.1"/>
    <property type="molecule type" value="Genomic_DNA"/>
</dbReference>
<dbReference type="FunFam" id="3.40.140.10:FF:000016">
    <property type="entry name" value="Cytosine deaminase"/>
    <property type="match status" value="1"/>
</dbReference>
<keyword evidence="6 10" id="KW-0378">Hydrolase</keyword>
<evidence type="ECO:0000259" key="9">
    <source>
        <dbReference type="PROSITE" id="PS51747"/>
    </source>
</evidence>
<dbReference type="GO" id="GO:0005737">
    <property type="term" value="C:cytoplasm"/>
    <property type="evidence" value="ECO:0007669"/>
    <property type="project" value="UniProtKB-SubCell"/>
</dbReference>
<comment type="pathway">
    <text evidence="8">Pyrimidine metabolism.</text>
</comment>
<dbReference type="CDD" id="cd01285">
    <property type="entry name" value="nucleoside_deaminase"/>
    <property type="match status" value="1"/>
</dbReference>
<dbReference type="PANTHER" id="PTHR11079:SF190">
    <property type="entry name" value="CYTOSINE DEAMINASE"/>
    <property type="match status" value="1"/>
</dbReference>
<comment type="subunit">
    <text evidence="3">Homodimer.</text>
</comment>
<comment type="subcellular location">
    <subcellularLocation>
        <location evidence="2">Cytoplasm</location>
    </subcellularLocation>
</comment>
<comment type="caution">
    <text evidence="10">The sequence shown here is derived from an EMBL/GenBank/DDBJ whole genome shotgun (WGS) entry which is preliminary data.</text>
</comment>
<protein>
    <submittedName>
        <fullName evidence="10">tRNA-specific adenosine deaminase</fullName>
        <ecNumber evidence="10">3.5.4.33</ecNumber>
    </submittedName>
</protein>